<name>A0A226RX42_9LACO</name>
<dbReference type="RefSeq" id="WP_089145297.1">
    <property type="nucleotide sequence ID" value="NZ_JACCPO010000036.1"/>
</dbReference>
<sequence length="277" mass="32667">MTIGEALKQIRHELYLTQEQMCAGVVTRSFYAKVESGRNRISADKLTEILFEHDIDITYFYQLLRNTYSSQSKLKENDLNQKMNQAFNSGKIELIEQNYHKILLQSNSSILKLRAMISVANLKDELNLIDPKVKEKLFVEFDEGANWMTRPDLLRLFTDTMPLWDSSDLSFFIGRLLAKVQKEHNIPELLQERYLRVFENYLAVYYKKNNPVKTINVNVQKIFDYILNLEPTVHFLLYKIAAVYLQNLFLGNKEEAQKIKDEMKKYGYQDIVKTWPK</sequence>
<dbReference type="SUPFAM" id="SSF47413">
    <property type="entry name" value="lambda repressor-like DNA-binding domains"/>
    <property type="match status" value="1"/>
</dbReference>
<reference evidence="1 2" key="1">
    <citation type="submission" date="2016-05" db="EMBL/GenBank/DDBJ databases">
        <authorList>
            <person name="Johnson T.J."/>
            <person name="Youmans B.P."/>
            <person name="Case K.A."/>
        </authorList>
    </citation>
    <scope>NUCLEOTIDE SEQUENCE [LARGE SCALE GENOMIC DNA]</scope>
    <source>
        <strain evidence="1 2">UMNLC6</strain>
    </source>
</reference>
<organism evidence="1 2">
    <name type="scientific">Lactobacillus crispatus</name>
    <dbReference type="NCBI Taxonomy" id="47770"/>
    <lineage>
        <taxon>Bacteria</taxon>
        <taxon>Bacillati</taxon>
        <taxon>Bacillota</taxon>
        <taxon>Bacilli</taxon>
        <taxon>Lactobacillales</taxon>
        <taxon>Lactobacillaceae</taxon>
        <taxon>Lactobacillus</taxon>
    </lineage>
</organism>
<dbReference type="GO" id="GO:0003677">
    <property type="term" value="F:DNA binding"/>
    <property type="evidence" value="ECO:0007669"/>
    <property type="project" value="InterPro"/>
</dbReference>
<dbReference type="PANTHER" id="PTHR37038">
    <property type="entry name" value="TRANSCRIPTIONAL REGULATOR-RELATED"/>
    <property type="match status" value="1"/>
</dbReference>
<dbReference type="CDD" id="cd00093">
    <property type="entry name" value="HTH_XRE"/>
    <property type="match status" value="1"/>
</dbReference>
<accession>A0A226RX42</accession>
<protein>
    <submittedName>
        <fullName evidence="1">XRE family transcriptional regulator</fullName>
    </submittedName>
</protein>
<dbReference type="PROSITE" id="PS50943">
    <property type="entry name" value="HTH_CROC1"/>
    <property type="match status" value="1"/>
</dbReference>
<dbReference type="EMBL" id="LYQW01000002">
    <property type="protein sequence ID" value="OXC24378.1"/>
    <property type="molecule type" value="Genomic_DNA"/>
</dbReference>
<gene>
    <name evidence="1" type="ORF">AYP82_04415</name>
</gene>
<comment type="caution">
    <text evidence="1">The sequence shown here is derived from an EMBL/GenBank/DDBJ whole genome shotgun (WGS) entry which is preliminary data.</text>
</comment>
<evidence type="ECO:0000313" key="1">
    <source>
        <dbReference type="EMBL" id="OXC24378.1"/>
    </source>
</evidence>
<dbReference type="Proteomes" id="UP000198437">
    <property type="component" value="Unassembled WGS sequence"/>
</dbReference>
<dbReference type="InterPro" id="IPR053163">
    <property type="entry name" value="HTH-type_regulator_Rgg"/>
</dbReference>
<evidence type="ECO:0000313" key="2">
    <source>
        <dbReference type="Proteomes" id="UP000198437"/>
    </source>
</evidence>
<dbReference type="InterPro" id="IPR010982">
    <property type="entry name" value="Lambda_DNA-bd_dom_sf"/>
</dbReference>
<dbReference type="SMART" id="SM00530">
    <property type="entry name" value="HTH_XRE"/>
    <property type="match status" value="1"/>
</dbReference>
<dbReference type="InterPro" id="IPR001387">
    <property type="entry name" value="Cro/C1-type_HTH"/>
</dbReference>
<dbReference type="AlphaFoldDB" id="A0A226RX42"/>
<dbReference type="Gene3D" id="1.10.260.40">
    <property type="entry name" value="lambda repressor-like DNA-binding domains"/>
    <property type="match status" value="1"/>
</dbReference>
<proteinExistence type="predicted"/>